<dbReference type="RefSeq" id="WP_317083733.1">
    <property type="nucleotide sequence ID" value="NZ_CP136594.1"/>
</dbReference>
<dbReference type="EMBL" id="CP136594">
    <property type="protein sequence ID" value="WOE76199.1"/>
    <property type="molecule type" value="Genomic_DNA"/>
</dbReference>
<evidence type="ECO:0000256" key="1">
    <source>
        <dbReference type="SAM" id="MobiDB-lite"/>
    </source>
</evidence>
<organism evidence="3 4">
    <name type="scientific">Alterisphingorhabdus coralli</name>
    <dbReference type="NCBI Taxonomy" id="3071408"/>
    <lineage>
        <taxon>Bacteria</taxon>
        <taxon>Pseudomonadati</taxon>
        <taxon>Pseudomonadota</taxon>
        <taxon>Alphaproteobacteria</taxon>
        <taxon>Sphingomonadales</taxon>
        <taxon>Sphingomonadaceae</taxon>
        <taxon>Alterisphingorhabdus (ex Yan et al. 2024)</taxon>
    </lineage>
</organism>
<dbReference type="InterPro" id="IPR005240">
    <property type="entry name" value="DUF389"/>
</dbReference>
<proteinExistence type="predicted"/>
<evidence type="ECO:0000313" key="3">
    <source>
        <dbReference type="EMBL" id="WOE76199.1"/>
    </source>
</evidence>
<feature type="transmembrane region" description="Helical" evidence="2">
    <location>
        <begin position="124"/>
        <end position="146"/>
    </location>
</feature>
<protein>
    <submittedName>
        <fullName evidence="3">DUF389 domain-containing protein</fullName>
    </submittedName>
</protein>
<keyword evidence="2" id="KW-0812">Transmembrane</keyword>
<dbReference type="KEGG" id="acoa:RB602_05665"/>
<feature type="transmembrane region" description="Helical" evidence="2">
    <location>
        <begin position="66"/>
        <end position="85"/>
    </location>
</feature>
<accession>A0AA97F863</accession>
<keyword evidence="2" id="KW-1133">Transmembrane helix</keyword>
<evidence type="ECO:0000256" key="2">
    <source>
        <dbReference type="SAM" id="Phobius"/>
    </source>
</evidence>
<keyword evidence="4" id="KW-1185">Reference proteome</keyword>
<feature type="transmembrane region" description="Helical" evidence="2">
    <location>
        <begin position="161"/>
        <end position="179"/>
    </location>
</feature>
<feature type="transmembrane region" description="Helical" evidence="2">
    <location>
        <begin position="91"/>
        <end position="112"/>
    </location>
</feature>
<feature type="region of interest" description="Disordered" evidence="1">
    <location>
        <begin position="1"/>
        <end position="27"/>
    </location>
</feature>
<sequence length="528" mass="56618">MAEQDLQVPSSEPTRSAVKPAENEDKSPEALREAWHWLLHWWKDVVDEVDHIGVINKVQGESGLTARYVFMTCMSAGIAILGLLLSSPAVVIGAMLLSPLMSPIIGAGFALAIGDVRWLRECCWALAVGILVSIGFCALIVLASPLDTVTDEIAARTRPNLFDLGVAFFSALAGAYAMIKGREGTIVGVAIATALMPPLAVVGFGAATANGVVLGGSLLLFFTNLMTIALTAAIIARLYGFRSSLSSQQTLWQSILVVGVFLALAVPLAISLQRIAWEANAYRRANAVVADQFGDKARVSQLDLDFLSDPTRINATVLTPDLQPDVSERVQRLLVNELNQPFEVIINQYRVGVADSDVEAAELAAARLQAQNIEEDRRVSGLVTSMAMVAGVPPENVVVDRTAKRAMVKAKPLPGAGLGSYYVLEQRLAEMKPDWTVIIEPPATALPELELMKDDPLLPDKADYQLALWAIRRIDAPVAVSGDGLAGRALVKRLEDAGVTARYAGQGNATRGRLRLEWLAPDALADGD</sequence>
<feature type="transmembrane region" description="Helical" evidence="2">
    <location>
        <begin position="218"/>
        <end position="239"/>
    </location>
</feature>
<dbReference type="Pfam" id="PF04087">
    <property type="entry name" value="DUF389"/>
    <property type="match status" value="1"/>
</dbReference>
<dbReference type="PANTHER" id="PTHR20992:SF9">
    <property type="entry name" value="AT15442P-RELATED"/>
    <property type="match status" value="1"/>
</dbReference>
<dbReference type="Proteomes" id="UP001302429">
    <property type="component" value="Chromosome"/>
</dbReference>
<dbReference type="AlphaFoldDB" id="A0AA97F863"/>
<dbReference type="PANTHER" id="PTHR20992">
    <property type="entry name" value="AT15442P-RELATED"/>
    <property type="match status" value="1"/>
</dbReference>
<keyword evidence="2" id="KW-0472">Membrane</keyword>
<feature type="transmembrane region" description="Helical" evidence="2">
    <location>
        <begin position="186"/>
        <end position="206"/>
    </location>
</feature>
<feature type="transmembrane region" description="Helical" evidence="2">
    <location>
        <begin position="251"/>
        <end position="270"/>
    </location>
</feature>
<evidence type="ECO:0000313" key="4">
    <source>
        <dbReference type="Proteomes" id="UP001302429"/>
    </source>
</evidence>
<reference evidence="3 4" key="1">
    <citation type="submission" date="2023-10" db="EMBL/GenBank/DDBJ databases">
        <title>Complete genome sequence of a Sphingomonadaceae bacterium.</title>
        <authorList>
            <person name="Yan C."/>
        </authorList>
    </citation>
    <scope>NUCLEOTIDE SEQUENCE [LARGE SCALE GENOMIC DNA]</scope>
    <source>
        <strain evidence="3 4">SCSIO 66989</strain>
    </source>
</reference>
<gene>
    <name evidence="3" type="ORF">RB602_05665</name>
</gene>
<name>A0AA97F863_9SPHN</name>